<accession>A0A1Z4JEX5</accession>
<feature type="region of interest" description="Disordered" evidence="1">
    <location>
        <begin position="1"/>
        <end position="41"/>
    </location>
</feature>
<dbReference type="EMBL" id="AP018203">
    <property type="protein sequence ID" value="BAY55027.1"/>
    <property type="molecule type" value="Genomic_DNA"/>
</dbReference>
<dbReference type="Proteomes" id="UP000217895">
    <property type="component" value="Chromosome"/>
</dbReference>
<feature type="compositionally biased region" description="Acidic residues" evidence="1">
    <location>
        <begin position="27"/>
        <end position="41"/>
    </location>
</feature>
<protein>
    <submittedName>
        <fullName evidence="2">Uncharacterized protein</fullName>
    </submittedName>
</protein>
<dbReference type="Pfam" id="PF19861">
    <property type="entry name" value="DUF6335"/>
    <property type="match status" value="1"/>
</dbReference>
<dbReference type="AlphaFoldDB" id="A0A1Z4JEX5"/>
<dbReference type="InterPro" id="IPR046298">
    <property type="entry name" value="DUF6335"/>
</dbReference>
<evidence type="ECO:0000313" key="3">
    <source>
        <dbReference type="Proteomes" id="UP000217895"/>
    </source>
</evidence>
<organism evidence="2 3">
    <name type="scientific">Leptolyngbya boryana NIES-2135</name>
    <dbReference type="NCBI Taxonomy" id="1973484"/>
    <lineage>
        <taxon>Bacteria</taxon>
        <taxon>Bacillati</taxon>
        <taxon>Cyanobacteriota</taxon>
        <taxon>Cyanophyceae</taxon>
        <taxon>Leptolyngbyales</taxon>
        <taxon>Leptolyngbyaceae</taxon>
        <taxon>Leptolyngbya group</taxon>
        <taxon>Leptolyngbya</taxon>
    </lineage>
</organism>
<gene>
    <name evidence="2" type="ORF">NIES2135_18480</name>
</gene>
<evidence type="ECO:0000313" key="2">
    <source>
        <dbReference type="EMBL" id="BAY55027.1"/>
    </source>
</evidence>
<evidence type="ECO:0000256" key="1">
    <source>
        <dbReference type="SAM" id="MobiDB-lite"/>
    </source>
</evidence>
<feature type="region of interest" description="Disordered" evidence="1">
    <location>
        <begin position="143"/>
        <end position="169"/>
    </location>
</feature>
<reference evidence="2 3" key="1">
    <citation type="submission" date="2017-06" db="EMBL/GenBank/DDBJ databases">
        <title>Genome sequencing of cyanobaciteial culture collection at National Institute for Environmental Studies (NIES).</title>
        <authorList>
            <person name="Hirose Y."/>
            <person name="Shimura Y."/>
            <person name="Fujisawa T."/>
            <person name="Nakamura Y."/>
            <person name="Kawachi M."/>
        </authorList>
    </citation>
    <scope>NUCLEOTIDE SEQUENCE [LARGE SCALE GENOMIC DNA]</scope>
    <source>
        <strain evidence="2 3">NIES-2135</strain>
    </source>
</reference>
<keyword evidence="3" id="KW-1185">Reference proteome</keyword>
<sequence length="169" mass="19017">MTYSKDSAFPNPTDLDDLEASLNDLGGEVEDDDLDDLEDEQDFGDIPQEYTESYGTGVEELPGYNIGGRTMMARRHELHEASPDLTGGDIDANYEQANAVGDESVGGTAMTPDMDIVDDLGRAVGLEMDDRNFLHTNEILENRDDRRWELEPRSSEDYDDRRMTEDELE</sequence>
<name>A0A1Z4JEX5_LEPBY</name>
<proteinExistence type="predicted"/>